<accession>A0A2P2JSU4</accession>
<protein>
    <submittedName>
        <fullName evidence="1">Uncharacterized protein</fullName>
    </submittedName>
</protein>
<reference evidence="1" key="1">
    <citation type="submission" date="2018-02" db="EMBL/GenBank/DDBJ databases">
        <title>Rhizophora mucronata_Transcriptome.</title>
        <authorList>
            <person name="Meera S.P."/>
            <person name="Sreeshan A."/>
            <person name="Augustine A."/>
        </authorList>
    </citation>
    <scope>NUCLEOTIDE SEQUENCE</scope>
    <source>
        <tissue evidence="1">Leaf</tissue>
    </source>
</reference>
<sequence length="55" mass="6395">MIWASNLEGWRCLMDRTIVEDQGFAYGIPLCQANRVAAEKINRNLLVHSEDWRTC</sequence>
<dbReference type="EMBL" id="GGEC01016052">
    <property type="protein sequence ID" value="MBW96535.1"/>
    <property type="molecule type" value="Transcribed_RNA"/>
</dbReference>
<organism evidence="1">
    <name type="scientific">Rhizophora mucronata</name>
    <name type="common">Asiatic mangrove</name>
    <dbReference type="NCBI Taxonomy" id="61149"/>
    <lineage>
        <taxon>Eukaryota</taxon>
        <taxon>Viridiplantae</taxon>
        <taxon>Streptophyta</taxon>
        <taxon>Embryophyta</taxon>
        <taxon>Tracheophyta</taxon>
        <taxon>Spermatophyta</taxon>
        <taxon>Magnoliopsida</taxon>
        <taxon>eudicotyledons</taxon>
        <taxon>Gunneridae</taxon>
        <taxon>Pentapetalae</taxon>
        <taxon>rosids</taxon>
        <taxon>fabids</taxon>
        <taxon>Malpighiales</taxon>
        <taxon>Rhizophoraceae</taxon>
        <taxon>Rhizophora</taxon>
    </lineage>
</organism>
<proteinExistence type="predicted"/>
<dbReference type="AlphaFoldDB" id="A0A2P2JSU4"/>
<name>A0A2P2JSU4_RHIMU</name>
<evidence type="ECO:0000313" key="1">
    <source>
        <dbReference type="EMBL" id="MBW96535.1"/>
    </source>
</evidence>